<dbReference type="Proteomes" id="UP001298593">
    <property type="component" value="Unassembled WGS sequence"/>
</dbReference>
<dbReference type="InterPro" id="IPR046038">
    <property type="entry name" value="DUF5996"/>
</dbReference>
<keyword evidence="2" id="KW-1185">Reference proteome</keyword>
<dbReference type="EMBL" id="JAYJJU010000017">
    <property type="protein sequence ID" value="MEB3033262.1"/>
    <property type="molecule type" value="Genomic_DNA"/>
</dbReference>
<evidence type="ECO:0000313" key="2">
    <source>
        <dbReference type="Proteomes" id="UP001298593"/>
    </source>
</evidence>
<accession>A0ABU5XZR9</accession>
<dbReference type="Pfam" id="PF19459">
    <property type="entry name" value="DUF5996"/>
    <property type="match status" value="1"/>
</dbReference>
<evidence type="ECO:0000313" key="1">
    <source>
        <dbReference type="EMBL" id="MEB3033262.1"/>
    </source>
</evidence>
<proteinExistence type="predicted"/>
<dbReference type="RefSeq" id="WP_224972723.1">
    <property type="nucleotide sequence ID" value="NZ_JAYJJU010000017.1"/>
</dbReference>
<comment type="caution">
    <text evidence="1">The sequence shown here is derived from an EMBL/GenBank/DDBJ whole genome shotgun (WGS) entry which is preliminary data.</text>
</comment>
<name>A0ABU5XZR9_9MYCO</name>
<sequence length="313" mass="35293">MAHDSAGAWPRLRVEDWSPTRDTLHMWTQIVGKVRLAHEPLLNHWWQVTLYVTPRGLSTSAIPYGSDVFDIAFDFIDHQLVIRTSSGATRAARLREQSVAQFYTTVMSMLAELGLQTHIQSHPNEVEPAVPFAEDVEHASYDPRAAHLFWRQLVQAHRVLGRFRSRFIGKVSPVHFFWGAMDLACTRFSGRTAPTHPGGAPNCGDWVMIEGYSHELSSCGFWPGGGAEGGFYAYAYPEPDGFADQPVRPADAFYSRQMGEYVLPYEVVRQAPDPDRVLLDFLQDTYEAAAVRGDWDRAALEADPDRWQAQSRP</sequence>
<reference evidence="1 2" key="1">
    <citation type="submission" date="2023-12" db="EMBL/GenBank/DDBJ databases">
        <title>Description of new species of Mycobacterium terrae complex isolated from sewage at the Sao Paulo Zoological Park Foundation in Brazil.</title>
        <authorList>
            <person name="Romagnoli C.L."/>
            <person name="Conceicao E.C."/>
            <person name="Machado E."/>
            <person name="Barreto L.B.P.F."/>
            <person name="Sharma A."/>
            <person name="Silva N.M."/>
            <person name="Marques L.E."/>
            <person name="Juliana M.A."/>
            <person name="Lourenco M.C.S."/>
            <person name="Digiampietri L.A."/>
            <person name="Suffys P.N."/>
            <person name="Viana-Niero C."/>
        </authorList>
    </citation>
    <scope>NUCLEOTIDE SEQUENCE [LARGE SCALE GENOMIC DNA]</scope>
    <source>
        <strain evidence="1 2">MYC340</strain>
    </source>
</reference>
<gene>
    <name evidence="1" type="ORF">KV113_17060</name>
</gene>
<organism evidence="1 2">
    <name type="scientific">[Mycobacterium] nativiensis</name>
    <dbReference type="NCBI Taxonomy" id="2855503"/>
    <lineage>
        <taxon>Bacteria</taxon>
        <taxon>Bacillati</taxon>
        <taxon>Actinomycetota</taxon>
        <taxon>Actinomycetes</taxon>
        <taxon>Mycobacteriales</taxon>
        <taxon>Mycobacteriaceae</taxon>
        <taxon>Mycolicibacter</taxon>
    </lineage>
</organism>
<protein>
    <submittedName>
        <fullName evidence="1">DUF5996 family protein</fullName>
    </submittedName>
</protein>